<keyword evidence="3" id="KW-1185">Reference proteome</keyword>
<evidence type="ECO:0000313" key="2">
    <source>
        <dbReference type="EMBL" id="MFC0049827.1"/>
    </source>
</evidence>
<dbReference type="InterPro" id="IPR043519">
    <property type="entry name" value="NT_sf"/>
</dbReference>
<evidence type="ECO:0000313" key="3">
    <source>
        <dbReference type="Proteomes" id="UP001589813"/>
    </source>
</evidence>
<protein>
    <submittedName>
        <fullName evidence="2">Nucleotidyltransferase family protein</fullName>
    </submittedName>
</protein>
<dbReference type="Proteomes" id="UP001589813">
    <property type="component" value="Unassembled WGS sequence"/>
</dbReference>
<name>A0ABV6BG89_9GAMM</name>
<gene>
    <name evidence="2" type="ORF">ACFFJP_16120</name>
</gene>
<organism evidence="2 3">
    <name type="scientific">Rheinheimera tilapiae</name>
    <dbReference type="NCBI Taxonomy" id="875043"/>
    <lineage>
        <taxon>Bacteria</taxon>
        <taxon>Pseudomonadati</taxon>
        <taxon>Pseudomonadota</taxon>
        <taxon>Gammaproteobacteria</taxon>
        <taxon>Chromatiales</taxon>
        <taxon>Chromatiaceae</taxon>
        <taxon>Rheinheimera</taxon>
    </lineage>
</organism>
<reference evidence="2 3" key="1">
    <citation type="submission" date="2024-09" db="EMBL/GenBank/DDBJ databases">
        <authorList>
            <person name="Sun Q."/>
            <person name="Mori K."/>
        </authorList>
    </citation>
    <scope>NUCLEOTIDE SEQUENCE [LARGE SCALE GENOMIC DNA]</scope>
    <source>
        <strain evidence="2 3">KCTC 23315</strain>
    </source>
</reference>
<accession>A0ABV6BG89</accession>
<sequence length="115" mass="12653">MTKALIQPAMDPSAMPPAGLQLSLGQWQQVHGILQRLLAGYPVWAFGSRAEGRSKAYSDLDLVIVSTEPLPLALLAEVAEAFSESDLPWKVDLVDWATTSEVFRQRILAHKVVLQ</sequence>
<dbReference type="CDD" id="cd05403">
    <property type="entry name" value="NT_KNTase_like"/>
    <property type="match status" value="1"/>
</dbReference>
<dbReference type="RefSeq" id="WP_377246420.1">
    <property type="nucleotide sequence ID" value="NZ_JBHLXP010000004.1"/>
</dbReference>
<dbReference type="Pfam" id="PF18765">
    <property type="entry name" value="Polbeta"/>
    <property type="match status" value="1"/>
</dbReference>
<dbReference type="Gene3D" id="3.30.460.10">
    <property type="entry name" value="Beta Polymerase, domain 2"/>
    <property type="match status" value="1"/>
</dbReference>
<feature type="domain" description="Polymerase beta nucleotidyltransferase" evidence="1">
    <location>
        <begin position="43"/>
        <end position="114"/>
    </location>
</feature>
<comment type="caution">
    <text evidence="2">The sequence shown here is derived from an EMBL/GenBank/DDBJ whole genome shotgun (WGS) entry which is preliminary data.</text>
</comment>
<proteinExistence type="predicted"/>
<dbReference type="SUPFAM" id="SSF81301">
    <property type="entry name" value="Nucleotidyltransferase"/>
    <property type="match status" value="1"/>
</dbReference>
<evidence type="ECO:0000259" key="1">
    <source>
        <dbReference type="Pfam" id="PF18765"/>
    </source>
</evidence>
<dbReference type="EMBL" id="JBHLXP010000004">
    <property type="protein sequence ID" value="MFC0049827.1"/>
    <property type="molecule type" value="Genomic_DNA"/>
</dbReference>
<dbReference type="InterPro" id="IPR041633">
    <property type="entry name" value="Polbeta"/>
</dbReference>